<dbReference type="SUPFAM" id="SSF52821">
    <property type="entry name" value="Rhodanese/Cell cycle control phosphatase"/>
    <property type="match status" value="3"/>
</dbReference>
<dbReference type="PROSITE" id="PS50206">
    <property type="entry name" value="RHODANESE_3"/>
    <property type="match status" value="3"/>
</dbReference>
<sequence length="522" mass="57570">MSTHPPISISTLQQWLEDGAELAFVDIREEGIFGEAHPLLAINVPYSVLETEFPPRVPRLTTRTVLLAEHNQQGQRAAHVLNALGYTDVHVLENGILAWQAAGLAVFQGINVPSKAFAECVEHSLHTPAISPEDLNRLIHDKADYVLLDSRTLEEYQRFHVPTAIGVPSAELLYRFNDLVPSPDTLVVVSCAGRTRGIVGAQTLINGGVPNKVVALAGGTQGWRLSGLKTVNDDSTRYQAISNPAREAAVERAQDLAERHGITSIDERTLSQWQADDSRTTYVFDVRDVSEFASGHRADARNVAGGQLVQTLDLWVGTRNARIVLNDQDGVRATTTAHWLQQLGWEASVLIGIDREALARPPVQADWSGLEYIDATTAALWLQQGAVVLSADRSAGYQQVRPHNAQWVNRARLDGLRKQFGAGRKWLVFAENIALARGVVKDLLDQKLEAYVVTGDAGQWRSAAIASDSRVEVPDDLRIDYLFWLHDRHDGNAEASAAYIAWEEDLPRQVGDHANARFRIRA</sequence>
<dbReference type="EMBL" id="JAAOCA010000013">
    <property type="protein sequence ID" value="MBD1599470.1"/>
    <property type="molecule type" value="Genomic_DNA"/>
</dbReference>
<dbReference type="PANTHER" id="PTHR44086">
    <property type="entry name" value="THIOSULFATE SULFURTRANSFERASE RDL2, MITOCHONDRIAL-RELATED"/>
    <property type="match status" value="1"/>
</dbReference>
<name>A0ABR7Z1X7_9PSED</name>
<feature type="domain" description="Rhodanese" evidence="1">
    <location>
        <begin position="277"/>
        <end position="364"/>
    </location>
</feature>
<dbReference type="PANTHER" id="PTHR44086:SF10">
    <property type="entry name" value="THIOSULFATE SULFURTRANSFERASE_RHODANESE-LIKE DOMAIN-CONTAINING PROTEIN 3"/>
    <property type="match status" value="1"/>
</dbReference>
<evidence type="ECO:0000313" key="3">
    <source>
        <dbReference type="Proteomes" id="UP000805841"/>
    </source>
</evidence>
<gene>
    <name evidence="2" type="ORF">HAQ05_12250</name>
</gene>
<protein>
    <recommendedName>
        <fullName evidence="1">Rhodanese domain-containing protein</fullName>
    </recommendedName>
</protein>
<evidence type="ECO:0000313" key="2">
    <source>
        <dbReference type="EMBL" id="MBD1599470.1"/>
    </source>
</evidence>
<organism evidence="2 3">
    <name type="scientific">Pseudomonas typographi</name>
    <dbReference type="NCBI Taxonomy" id="2715964"/>
    <lineage>
        <taxon>Bacteria</taxon>
        <taxon>Pseudomonadati</taxon>
        <taxon>Pseudomonadota</taxon>
        <taxon>Gammaproteobacteria</taxon>
        <taxon>Pseudomonadales</taxon>
        <taxon>Pseudomonadaceae</taxon>
        <taxon>Pseudomonas</taxon>
    </lineage>
</organism>
<evidence type="ECO:0000259" key="1">
    <source>
        <dbReference type="PROSITE" id="PS50206"/>
    </source>
</evidence>
<reference evidence="2 3" key="1">
    <citation type="journal article" date="2020" name="Insects">
        <title>Bacteria Belonging to Pseudomonas typographi sp. nov. from the Bark Beetle Ips typographus Have Genomic Potential to Aid in the Host Ecology.</title>
        <authorList>
            <person name="Peral-Aranega E."/>
            <person name="Saati-Santamaria Z."/>
            <person name="Kolarik M."/>
            <person name="Rivas R."/>
            <person name="Garcia-Fraile P."/>
        </authorList>
    </citation>
    <scope>NUCLEOTIDE SEQUENCE [LARGE SCALE GENOMIC DNA]</scope>
    <source>
        <strain evidence="2 3">CA3A</strain>
    </source>
</reference>
<dbReference type="SMART" id="SM00450">
    <property type="entry name" value="RHOD"/>
    <property type="match status" value="3"/>
</dbReference>
<dbReference type="Gene3D" id="3.40.250.10">
    <property type="entry name" value="Rhodanese-like domain"/>
    <property type="match status" value="3"/>
</dbReference>
<keyword evidence="3" id="KW-1185">Reference proteome</keyword>
<proteinExistence type="predicted"/>
<accession>A0ABR7Z1X7</accession>
<dbReference type="InterPro" id="IPR001763">
    <property type="entry name" value="Rhodanese-like_dom"/>
</dbReference>
<dbReference type="RefSeq" id="WP_190420860.1">
    <property type="nucleotide sequence ID" value="NZ_JAAOCA010000013.1"/>
</dbReference>
<dbReference type="Proteomes" id="UP000805841">
    <property type="component" value="Unassembled WGS sequence"/>
</dbReference>
<feature type="domain" description="Rhodanese" evidence="1">
    <location>
        <begin position="18"/>
        <end position="108"/>
    </location>
</feature>
<dbReference type="Pfam" id="PF00581">
    <property type="entry name" value="Rhodanese"/>
    <property type="match status" value="3"/>
</dbReference>
<comment type="caution">
    <text evidence="2">The sequence shown here is derived from an EMBL/GenBank/DDBJ whole genome shotgun (WGS) entry which is preliminary data.</text>
</comment>
<dbReference type="InterPro" id="IPR036873">
    <property type="entry name" value="Rhodanese-like_dom_sf"/>
</dbReference>
<feature type="domain" description="Rhodanese" evidence="1">
    <location>
        <begin position="141"/>
        <end position="232"/>
    </location>
</feature>